<evidence type="ECO:0000313" key="2">
    <source>
        <dbReference type="EMBL" id="JAT77813.1"/>
    </source>
</evidence>
<organism evidence="2">
    <name type="scientific">Auxenochlorella protothecoides</name>
    <name type="common">Green microalga</name>
    <name type="synonym">Chlorella protothecoides</name>
    <dbReference type="NCBI Taxonomy" id="3075"/>
    <lineage>
        <taxon>Eukaryota</taxon>
        <taxon>Viridiplantae</taxon>
        <taxon>Chlorophyta</taxon>
        <taxon>core chlorophytes</taxon>
        <taxon>Trebouxiophyceae</taxon>
        <taxon>Chlorellales</taxon>
        <taxon>Chlorellaceae</taxon>
        <taxon>Auxenochlorella</taxon>
    </lineage>
</organism>
<evidence type="ECO:0000256" key="1">
    <source>
        <dbReference type="SAM" id="MobiDB-lite"/>
    </source>
</evidence>
<evidence type="ECO:0008006" key="3">
    <source>
        <dbReference type="Google" id="ProtNLM"/>
    </source>
</evidence>
<sequence length="316" mass="32873">QPLSRCLARLLRHLEHRSGGLRGRAPSPCEPHSHPEDCMDSRRDSMSSFEHVELAQAAETSHDDTPIAGNPAFNAPARATSLPPPVPSARVSPGPGSGFPPAPRSPGQDPLKEIEEVAERVMGTAVHAAKDVTQLASEAAREAAREARQGLSSLASGFSSWWSTLDVPTEDQGSGGNSADERDAVALAVSLGLEPGEAVLESFPCHLLQTYRSVNGLTPDREVPFPGTLHLTSLNAVFVAGQGAGLPDPVRLPLTAVRASHVTGAAVARPPRGSASAGQRLVLSATIAEGDIAFAGFREGGPESALALLEHLSSSD</sequence>
<gene>
    <name evidence="2" type="ORF">g.2487</name>
</gene>
<dbReference type="AlphaFoldDB" id="A0A1D2AFS8"/>
<feature type="compositionally biased region" description="Basic and acidic residues" evidence="1">
    <location>
        <begin position="31"/>
        <end position="53"/>
    </location>
</feature>
<accession>A0A1D2AFS8</accession>
<name>A0A1D2AFS8_AUXPR</name>
<protein>
    <recommendedName>
        <fullName evidence="3">GRAM domain-containing protein</fullName>
    </recommendedName>
</protein>
<reference evidence="2" key="1">
    <citation type="submission" date="2015-08" db="EMBL/GenBank/DDBJ databases">
        <authorList>
            <person name="Babu N.S."/>
            <person name="Beckwith C.J."/>
            <person name="Beseler K.G."/>
            <person name="Brison A."/>
            <person name="Carone J.V."/>
            <person name="Caskin T.P."/>
            <person name="Diamond M."/>
            <person name="Durham M.E."/>
            <person name="Foxe J.M."/>
            <person name="Go M."/>
            <person name="Henderson B.A."/>
            <person name="Jones I.B."/>
            <person name="McGettigan J.A."/>
            <person name="Micheletti S.J."/>
            <person name="Nasrallah M.E."/>
            <person name="Ortiz D."/>
            <person name="Piller C.R."/>
            <person name="Privatt S.R."/>
            <person name="Schneider S.L."/>
            <person name="Sharp S."/>
            <person name="Smith T.C."/>
            <person name="Stanton J.D."/>
            <person name="Ullery H.E."/>
            <person name="Wilson R.J."/>
            <person name="Serrano M.G."/>
            <person name="Buck G."/>
            <person name="Lee V."/>
            <person name="Wang Y."/>
            <person name="Carvalho R."/>
            <person name="Voegtly L."/>
            <person name="Shi R."/>
            <person name="Duckworth R."/>
            <person name="Johnson A."/>
            <person name="Loviza R."/>
            <person name="Walstead R."/>
            <person name="Shah Z."/>
            <person name="Kiflezghi M."/>
            <person name="Wade K."/>
            <person name="Ball S.L."/>
            <person name="Bradley K.W."/>
            <person name="Asai D.J."/>
            <person name="Bowman C.A."/>
            <person name="Russell D.A."/>
            <person name="Pope W.H."/>
            <person name="Jacobs-Sera D."/>
            <person name="Hendrix R.W."/>
            <person name="Hatfull G.F."/>
        </authorList>
    </citation>
    <scope>NUCLEOTIDE SEQUENCE</scope>
</reference>
<feature type="non-terminal residue" evidence="2">
    <location>
        <position position="1"/>
    </location>
</feature>
<feature type="region of interest" description="Disordered" evidence="1">
    <location>
        <begin position="17"/>
        <end position="109"/>
    </location>
</feature>
<proteinExistence type="predicted"/>
<dbReference type="EMBL" id="GDKF01000809">
    <property type="protein sequence ID" value="JAT77813.1"/>
    <property type="molecule type" value="Transcribed_RNA"/>
</dbReference>